<reference evidence="3" key="1">
    <citation type="submission" date="2010-05" db="EMBL/GenBank/DDBJ databases">
        <title>The Genome Sequence of Magnaporthe poae strain ATCC 64411.</title>
        <authorList>
            <consortium name="The Broad Institute Genome Sequencing Platform"/>
            <consortium name="Broad Institute Genome Sequencing Center for Infectious Disease"/>
            <person name="Ma L.-J."/>
            <person name="Dead R."/>
            <person name="Young S."/>
            <person name="Zeng Q."/>
            <person name="Koehrsen M."/>
            <person name="Alvarado L."/>
            <person name="Berlin A."/>
            <person name="Chapman S.B."/>
            <person name="Chen Z."/>
            <person name="Freedman E."/>
            <person name="Gellesch M."/>
            <person name="Goldberg J."/>
            <person name="Griggs A."/>
            <person name="Gujja S."/>
            <person name="Heilman E.R."/>
            <person name="Heiman D."/>
            <person name="Hepburn T."/>
            <person name="Howarth C."/>
            <person name="Jen D."/>
            <person name="Larson L."/>
            <person name="Mehta T."/>
            <person name="Neiman D."/>
            <person name="Pearson M."/>
            <person name="Roberts A."/>
            <person name="Saif S."/>
            <person name="Shea T."/>
            <person name="Shenoy N."/>
            <person name="Sisk P."/>
            <person name="Stolte C."/>
            <person name="Sykes S."/>
            <person name="Walk T."/>
            <person name="White J."/>
            <person name="Yandava C."/>
            <person name="Haas B."/>
            <person name="Nusbaum C."/>
            <person name="Birren B."/>
        </authorList>
    </citation>
    <scope>NUCLEOTIDE SEQUENCE</scope>
    <source>
        <strain evidence="3">ATCC 64411</strain>
    </source>
</reference>
<evidence type="ECO:0000256" key="1">
    <source>
        <dbReference type="ARBA" id="ARBA00022801"/>
    </source>
</evidence>
<dbReference type="InterPro" id="IPR012341">
    <property type="entry name" value="6hp_glycosidase-like_sf"/>
</dbReference>
<dbReference type="GO" id="GO:0005975">
    <property type="term" value="P:carbohydrate metabolic process"/>
    <property type="evidence" value="ECO:0007669"/>
    <property type="project" value="InterPro"/>
</dbReference>
<reference evidence="5" key="2">
    <citation type="submission" date="2010-05" db="EMBL/GenBank/DDBJ databases">
        <title>The genome sequence of Magnaporthe poae strain ATCC 64411.</title>
        <authorList>
            <person name="Ma L.-J."/>
            <person name="Dead R."/>
            <person name="Young S."/>
            <person name="Zeng Q."/>
            <person name="Koehrsen M."/>
            <person name="Alvarado L."/>
            <person name="Berlin A."/>
            <person name="Chapman S.B."/>
            <person name="Chen Z."/>
            <person name="Freedman E."/>
            <person name="Gellesch M."/>
            <person name="Goldberg J."/>
            <person name="Griggs A."/>
            <person name="Gujja S."/>
            <person name="Heilman E.R."/>
            <person name="Heiman D."/>
            <person name="Hepburn T."/>
            <person name="Howarth C."/>
            <person name="Jen D."/>
            <person name="Larson L."/>
            <person name="Mehta T."/>
            <person name="Neiman D."/>
            <person name="Pearson M."/>
            <person name="Roberts A."/>
            <person name="Saif S."/>
            <person name="Shea T."/>
            <person name="Shenoy N."/>
            <person name="Sisk P."/>
            <person name="Stolte C."/>
            <person name="Sykes S."/>
            <person name="Walk T."/>
            <person name="White J."/>
            <person name="Yandava C."/>
            <person name="Haas B."/>
            <person name="Nusbaum C."/>
            <person name="Birren B."/>
        </authorList>
    </citation>
    <scope>NUCLEOTIDE SEQUENCE [LARGE SCALE GENOMIC DNA]</scope>
    <source>
        <strain evidence="5">ATCC 64411 / 73-15</strain>
    </source>
</reference>
<dbReference type="PANTHER" id="PTHR33886:SF9">
    <property type="entry name" value="UNSATURATED RHAMNOGALACTURONAN HYDROLASE (EUROFUNG)"/>
    <property type="match status" value="1"/>
</dbReference>
<proteinExistence type="predicted"/>
<evidence type="ECO:0000313" key="4">
    <source>
        <dbReference type="EnsemblFungi" id="MAPG_03406T0"/>
    </source>
</evidence>
<keyword evidence="5" id="KW-1185">Reference proteome</keyword>
<sequence>MKSTIFSGFVVAAGVASAGAVRAVREEEHSSLKPIKTAYAARMADSWIRNNHETGNERWYGTAAFYTGCEAVIARTGNETLRGWYRSRIDGLVVGTDGTIPGWRPTYYSLDDYRIGHNVLHWYDRTGEEKYKTAAETIRAMLDRHPRTTTGGFWHRDVIYRDQMWLDGIFMADTFYARYTKTFQPDNQTAWDDIVLQYDKIEAITRVHKTGLMVHGFDESKKAIWADPVTGASPNVWNRAVGWYFWSLAEVLDLLPRSHPAWDRMLKYFVTLAEGLKRAQDAESGGWWLVMNEPYPGRKGNYLESSAAAMFTHGWLAGLKRGYLAEKDYGVPVARAYAHLINHFVMENANGTLTLNGTVQVGSLGSNATFEYYTSIPIVQQDSRGVGPFLLAAVEWEERNNIKS</sequence>
<protein>
    <submittedName>
        <fullName evidence="3">Cell wall glycosyl hydrolase YteR</fullName>
    </submittedName>
</protein>
<dbReference type="OMA" id="WHYHQGV"/>
<dbReference type="Proteomes" id="UP000011715">
    <property type="component" value="Unassembled WGS sequence"/>
</dbReference>
<dbReference type="Pfam" id="PF07470">
    <property type="entry name" value="Glyco_hydro_88"/>
    <property type="match status" value="1"/>
</dbReference>
<dbReference type="EMBL" id="ADBL01000817">
    <property type="status" value="NOT_ANNOTATED_CDS"/>
    <property type="molecule type" value="Genomic_DNA"/>
</dbReference>
<keyword evidence="1 3" id="KW-0378">Hydrolase</keyword>
<gene>
    <name evidence="3" type="ORF">MAPG_03406</name>
</gene>
<dbReference type="STRING" id="644358.A0A0C4DTX7"/>
<dbReference type="InterPro" id="IPR010905">
    <property type="entry name" value="Glyco_hydro_88"/>
</dbReference>
<organism evidence="4 5">
    <name type="scientific">Magnaporthiopsis poae (strain ATCC 64411 / 73-15)</name>
    <name type="common">Kentucky bluegrass fungus</name>
    <name type="synonym">Magnaporthe poae</name>
    <dbReference type="NCBI Taxonomy" id="644358"/>
    <lineage>
        <taxon>Eukaryota</taxon>
        <taxon>Fungi</taxon>
        <taxon>Dikarya</taxon>
        <taxon>Ascomycota</taxon>
        <taxon>Pezizomycotina</taxon>
        <taxon>Sordariomycetes</taxon>
        <taxon>Sordariomycetidae</taxon>
        <taxon>Magnaporthales</taxon>
        <taxon>Magnaporthaceae</taxon>
        <taxon>Magnaporthiopsis</taxon>
    </lineage>
</organism>
<feature type="signal peptide" evidence="2">
    <location>
        <begin position="1"/>
        <end position="20"/>
    </location>
</feature>
<feature type="chain" id="PRO_5009385326" evidence="2">
    <location>
        <begin position="21"/>
        <end position="404"/>
    </location>
</feature>
<dbReference type="eggNOG" id="ENOG502QV67">
    <property type="taxonomic scope" value="Eukaryota"/>
</dbReference>
<accession>A0A0C4DTX7</accession>
<dbReference type="EnsemblFungi" id="MAPG_03406T0">
    <property type="protein sequence ID" value="MAPG_03406T0"/>
    <property type="gene ID" value="MAPG_03406"/>
</dbReference>
<dbReference type="AlphaFoldDB" id="A0A0C4DTX7"/>
<reference evidence="4" key="5">
    <citation type="submission" date="2015-06" db="UniProtKB">
        <authorList>
            <consortium name="EnsemblFungi"/>
        </authorList>
    </citation>
    <scope>IDENTIFICATION</scope>
    <source>
        <strain evidence="4">ATCC 64411</strain>
    </source>
</reference>
<dbReference type="EMBL" id="GL876967">
    <property type="protein sequence ID" value="KLU84362.1"/>
    <property type="molecule type" value="Genomic_DNA"/>
</dbReference>
<dbReference type="SUPFAM" id="SSF48208">
    <property type="entry name" value="Six-hairpin glycosidases"/>
    <property type="match status" value="1"/>
</dbReference>
<keyword evidence="2" id="KW-0732">Signal</keyword>
<reference evidence="3" key="3">
    <citation type="submission" date="2011-03" db="EMBL/GenBank/DDBJ databases">
        <title>Annotation of Magnaporthe poae ATCC 64411.</title>
        <authorList>
            <person name="Ma L.-J."/>
            <person name="Dead R."/>
            <person name="Young S.K."/>
            <person name="Zeng Q."/>
            <person name="Gargeya S."/>
            <person name="Fitzgerald M."/>
            <person name="Haas B."/>
            <person name="Abouelleil A."/>
            <person name="Alvarado L."/>
            <person name="Arachchi H.M."/>
            <person name="Berlin A."/>
            <person name="Brown A."/>
            <person name="Chapman S.B."/>
            <person name="Chen Z."/>
            <person name="Dunbar C."/>
            <person name="Freedman E."/>
            <person name="Gearin G."/>
            <person name="Gellesch M."/>
            <person name="Goldberg J."/>
            <person name="Griggs A."/>
            <person name="Gujja S."/>
            <person name="Heiman D."/>
            <person name="Howarth C."/>
            <person name="Larson L."/>
            <person name="Lui A."/>
            <person name="MacDonald P.J.P."/>
            <person name="Mehta T."/>
            <person name="Montmayeur A."/>
            <person name="Murphy C."/>
            <person name="Neiman D."/>
            <person name="Pearson M."/>
            <person name="Priest M."/>
            <person name="Roberts A."/>
            <person name="Saif S."/>
            <person name="Shea T."/>
            <person name="Shenoy N."/>
            <person name="Sisk P."/>
            <person name="Stolte C."/>
            <person name="Sykes S."/>
            <person name="Yandava C."/>
            <person name="Wortman J."/>
            <person name="Nusbaum C."/>
            <person name="Birren B."/>
        </authorList>
    </citation>
    <scope>NUCLEOTIDE SEQUENCE</scope>
    <source>
        <strain evidence="3">ATCC 64411</strain>
    </source>
</reference>
<name>A0A0C4DTX7_MAGP6</name>
<dbReference type="OrthoDB" id="540611at2759"/>
<dbReference type="InterPro" id="IPR052043">
    <property type="entry name" value="PolySaccharide_Degr_Enz"/>
</dbReference>
<dbReference type="PANTHER" id="PTHR33886">
    <property type="entry name" value="UNSATURATED RHAMNOGALACTURONAN HYDROLASE (EUROFUNG)"/>
    <property type="match status" value="1"/>
</dbReference>
<evidence type="ECO:0000313" key="5">
    <source>
        <dbReference type="Proteomes" id="UP000011715"/>
    </source>
</evidence>
<dbReference type="Gene3D" id="1.50.10.10">
    <property type="match status" value="1"/>
</dbReference>
<reference evidence="4" key="4">
    <citation type="journal article" date="2015" name="G3 (Bethesda)">
        <title>Genome sequences of three phytopathogenic species of the Magnaporthaceae family of fungi.</title>
        <authorList>
            <person name="Okagaki L.H."/>
            <person name="Nunes C.C."/>
            <person name="Sailsbery J."/>
            <person name="Clay B."/>
            <person name="Brown D."/>
            <person name="John T."/>
            <person name="Oh Y."/>
            <person name="Young N."/>
            <person name="Fitzgerald M."/>
            <person name="Haas B.J."/>
            <person name="Zeng Q."/>
            <person name="Young S."/>
            <person name="Adiconis X."/>
            <person name="Fan L."/>
            <person name="Levin J.Z."/>
            <person name="Mitchell T.K."/>
            <person name="Okubara P.A."/>
            <person name="Farman M.L."/>
            <person name="Kohn L.M."/>
            <person name="Birren B."/>
            <person name="Ma L.-J."/>
            <person name="Dean R.A."/>
        </authorList>
    </citation>
    <scope>NUCLEOTIDE SEQUENCE</scope>
    <source>
        <strain evidence="4">ATCC 64411 / 73-15</strain>
    </source>
</reference>
<dbReference type="VEuPathDB" id="FungiDB:MAPG_03406"/>
<dbReference type="InterPro" id="IPR008928">
    <property type="entry name" value="6-hairpin_glycosidase_sf"/>
</dbReference>
<dbReference type="GO" id="GO:0016787">
    <property type="term" value="F:hydrolase activity"/>
    <property type="evidence" value="ECO:0007669"/>
    <property type="project" value="UniProtKB-KW"/>
</dbReference>
<evidence type="ECO:0000256" key="2">
    <source>
        <dbReference type="SAM" id="SignalP"/>
    </source>
</evidence>
<evidence type="ECO:0000313" key="3">
    <source>
        <dbReference type="EMBL" id="KLU84362.1"/>
    </source>
</evidence>